<dbReference type="EMBL" id="PQXF01000143">
    <property type="protein sequence ID" value="PXF55031.1"/>
    <property type="molecule type" value="Genomic_DNA"/>
</dbReference>
<dbReference type="Proteomes" id="UP000248329">
    <property type="component" value="Unassembled WGS sequence"/>
</dbReference>
<sequence>MYKVFEEDYPPNDCSQGHYMNGISEPGCAWTEGWAHFMPLAVFDDKYYTDTTYFPRVFGTDTINLETRNGKLNFPDGDSCEGNVAASLWDIYDDHDEMYDRLTDNFNNIWHVLKEQDQTGNEGNFSDF</sequence>
<comment type="caution">
    <text evidence="1">The sequence shown here is derived from an EMBL/GenBank/DDBJ whole genome shotgun (WGS) entry which is preliminary data.</text>
</comment>
<protein>
    <submittedName>
        <fullName evidence="1">Uncharacterized protein</fullName>
    </submittedName>
</protein>
<evidence type="ECO:0000313" key="2">
    <source>
        <dbReference type="Proteomes" id="UP000248329"/>
    </source>
</evidence>
<accession>A0AC61KXM2</accession>
<evidence type="ECO:0000313" key="1">
    <source>
        <dbReference type="EMBL" id="PXF55031.1"/>
    </source>
</evidence>
<name>A0AC61KXM2_9EURY</name>
<proteinExistence type="predicted"/>
<gene>
    <name evidence="1" type="ORF">C4B59_17645</name>
</gene>
<organism evidence="1 2">
    <name type="scientific">Candidatus Methanogaster sp</name>
    <dbReference type="NCBI Taxonomy" id="3386292"/>
    <lineage>
        <taxon>Archaea</taxon>
        <taxon>Methanobacteriati</taxon>
        <taxon>Methanobacteriota</taxon>
        <taxon>Stenosarchaea group</taxon>
        <taxon>Methanomicrobia</taxon>
        <taxon>Methanosarcinales</taxon>
        <taxon>ANME-2 cluster</taxon>
        <taxon>Candidatus Methanogasteraceae</taxon>
        <taxon>Candidatus Methanogaster</taxon>
    </lineage>
</organism>
<reference evidence="1" key="1">
    <citation type="submission" date="2018-01" db="EMBL/GenBank/DDBJ databases">
        <authorList>
            <person name="Krukenberg V."/>
        </authorList>
    </citation>
    <scope>NUCLEOTIDE SEQUENCE</scope>
    <source>
        <strain evidence="1">E20ANME2</strain>
    </source>
</reference>
<feature type="non-terminal residue" evidence="1">
    <location>
        <position position="128"/>
    </location>
</feature>